<keyword evidence="6" id="KW-1133">Transmembrane helix</keyword>
<dbReference type="SUPFAM" id="SSF49401">
    <property type="entry name" value="Bacterial adhesins"/>
    <property type="match status" value="2"/>
</dbReference>
<keyword evidence="1" id="KW-0134">Cell wall</keyword>
<feature type="transmembrane region" description="Helical" evidence="6">
    <location>
        <begin position="2124"/>
        <end position="2143"/>
    </location>
</feature>
<dbReference type="InterPro" id="IPR013783">
    <property type="entry name" value="Ig-like_fold"/>
</dbReference>
<dbReference type="EMBL" id="CACRTF010000010">
    <property type="protein sequence ID" value="VYS94822.1"/>
    <property type="molecule type" value="Genomic_DNA"/>
</dbReference>
<evidence type="ECO:0000256" key="1">
    <source>
        <dbReference type="ARBA" id="ARBA00022512"/>
    </source>
</evidence>
<feature type="domain" description="Gram-positive cocci surface proteins LPxTG" evidence="8">
    <location>
        <begin position="2116"/>
        <end position="2149"/>
    </location>
</feature>
<keyword evidence="2" id="KW-0964">Secreted</keyword>
<feature type="compositionally biased region" description="Polar residues" evidence="5">
    <location>
        <begin position="368"/>
        <end position="382"/>
    </location>
</feature>
<feature type="compositionally biased region" description="Polar residues" evidence="5">
    <location>
        <begin position="407"/>
        <end position="416"/>
    </location>
</feature>
<keyword evidence="4" id="KW-0572">Peptidoglycan-anchor</keyword>
<feature type="chain" id="PRO_5026753667" evidence="7">
    <location>
        <begin position="34"/>
        <end position="2149"/>
    </location>
</feature>
<dbReference type="NCBIfam" id="TIGR03786">
    <property type="entry name" value="strep_pil_rpt"/>
    <property type="match status" value="1"/>
</dbReference>
<evidence type="ECO:0000256" key="5">
    <source>
        <dbReference type="SAM" id="MobiDB-lite"/>
    </source>
</evidence>
<dbReference type="Pfam" id="PF00746">
    <property type="entry name" value="Gram_pos_anchor"/>
    <property type="match status" value="1"/>
</dbReference>
<dbReference type="NCBIfam" id="NF033073">
    <property type="entry name" value="LPXTG_double"/>
    <property type="match status" value="1"/>
</dbReference>
<evidence type="ECO:0000256" key="2">
    <source>
        <dbReference type="ARBA" id="ARBA00022525"/>
    </source>
</evidence>
<dbReference type="InterPro" id="IPR041033">
    <property type="entry name" value="SpaA_PFL_dom_1"/>
</dbReference>
<feature type="compositionally biased region" description="Low complexity" evidence="5">
    <location>
        <begin position="343"/>
        <end position="355"/>
    </location>
</feature>
<dbReference type="Gene3D" id="2.60.40.3050">
    <property type="match status" value="1"/>
</dbReference>
<dbReference type="Pfam" id="PF12892">
    <property type="entry name" value="FctA"/>
    <property type="match status" value="1"/>
</dbReference>
<dbReference type="InterPro" id="IPR008966">
    <property type="entry name" value="Adhesion_dom_sf"/>
</dbReference>
<name>A0A6N2SPB0_9FIRM</name>
<proteinExistence type="predicted"/>
<feature type="compositionally biased region" description="Gly residues" evidence="5">
    <location>
        <begin position="2057"/>
        <end position="2072"/>
    </location>
</feature>
<feature type="compositionally biased region" description="Pro residues" evidence="5">
    <location>
        <begin position="2038"/>
        <end position="2054"/>
    </location>
</feature>
<evidence type="ECO:0000256" key="7">
    <source>
        <dbReference type="SAM" id="SignalP"/>
    </source>
</evidence>
<feature type="compositionally biased region" description="Acidic residues" evidence="5">
    <location>
        <begin position="311"/>
        <end position="324"/>
    </location>
</feature>
<dbReference type="NCBIfam" id="TIGR01167">
    <property type="entry name" value="LPXTG_anchor"/>
    <property type="match status" value="1"/>
</dbReference>
<dbReference type="Gene3D" id="2.60.40.10">
    <property type="entry name" value="Immunoglobulins"/>
    <property type="match status" value="1"/>
</dbReference>
<evidence type="ECO:0000256" key="3">
    <source>
        <dbReference type="ARBA" id="ARBA00022729"/>
    </source>
</evidence>
<sequence length="2149" mass="234506">MNKYKLMKRMLAIVLSAAMVFTNIGHTPTVAYAASGNSVDFMVSGADFVAAIEDMIYSGAEPLKQEELDFTNGKAEKYYQFFFDGEEPLYEFYPEFDGQDMEAEVRVFIRLPEAVDDTYSLTGEEEIIFLYINNSEDTISCSTTISMSDGSEKRTKRVTVKDYETAFGDNRIEYKSSTSAADQTEAEIPESDAAENEKPGTDAPTVETPETSMDESGVTEPETGAEIPDQETEETENEAVETDEVIEDTKPEIVEKSEPETQSPDVSEEGETQADSPVASHIRHAVPVVAAADTGEENSAIEPSVDKQQEDTEISEADDDSENDSNDKDNETVDSVPKESSAEAESATESLTEESGNQTEASVDATGEETTAVESSEPSSDIQTPSEESRTETSEETQTETSAETQPVESESVQGTETEESQIPAETEGAPVGSIGNGDLVGMDGCSTAKAYVTTLKKLKVLDDVDGYRITYEITPQDKAAIAGKCDRVEAGGSVTFGVEGEDGFIVGQVEVNGDVLESAYSEENTMWYTLEYVEEDLEILITMVPDGSSMPFNKTISMDDGMDITISALPGVLPEDTEVTAEIVTAQVEEAIKADQSAEGREIIAAPAYDINLCLDGEKLDDEIWNRNGAVTVSFSGPLMDQLIQASQMAQVLWVKDEDNSTEVMEGSYKDITREGTTEDLSFETSHFTTFAAVFAAAPDTSNVFNIDEHGLMDKDFPKLVVRDKNENTLDIEITEQEDGARRVTLKDGKPLPRNISTWFEISYDFKNSPDPFFETYSVQKGDHFTYQFPSNILYDKKQTVVKDINGGEAVIGTASINAEGYMDVEITAENVGQNYRGTAEAGGKLDLEKVLEEKNEITLVGDEVEYIMELVPAPVQENYSVKVVKGPKSGKWTDQDIRYDENKLPSALQYHVTVTADAQNSGPITNVKISDTLGNTKNGTIVFDKAQEIKFESNNQDTVIDNVTFGGMSNGGKTIGIQLNTKDGKPASMMPGESVSLSYWVKLGAGAWSGQNTGNSSKEMSASLSLELKNTVNVTADKKVSGSDSTTFKRTIECVTKSGIVHYNYEIDGKTEPVVIEYHVFVNPRLINMTGWTIEDKLDKNQKYLGNVEVIAYTGKNGTLLGKVDDIEPIITKNPQTWNYVIESPGNYYYDFKYFTTPNEAAESNLSNQIKVTWPGGGSGGIGGSTGVGFLYNTYTMTKKNLSSNMKSSNNINSGGVYEPVKDAAGNVGWGDEFGTIRWQSVLTPYADGQTKGAMIPAGTVYKDTLSVIKWGNNKEDTARANMHTFKDGGSFKASFVMKDGNGSTISPDDGTYTLSFDDKLGNRGFDVVFSKDVPGPVTIEYESYVDLEMLENVGAVDKDGTKNNLRFKNVGEMTINGATWKSATSQPYYIEDYISKNWVKNDTTTGTITWNLNINKGYGNDAPQKLGRFTVDVIEYIPEGLTLDRIKFQSMNYTLKPEKGDYDIDGNKVTIHLNTVAKNFSGYKMSNHINLNIITKVTDPSIKSFTNSAQMVIDGNMLHKVSATTGFDKSFLKKGMAYSRDTAPYAEYTILVNQPGADISNGTLTVIDTLGVPGKMAYVPDSFKVTNAENGAPIEEANIRVGKDSFGNDSFEISNLPNKTPIKIFYKVMITGAIGETVDTKNTASLLYSREGIITETIERSVTIVKAAFTGGGNFSIKLYKVDQNKQPLTGAAFTLSKVSEVGSTDLEYVGEFTPVIDSGNPQAGAAVLITGLEKGQLYYLEETTVPEGYQKAEGEYFIIPDRENGKGVPDGAIAIENAGTPHVVENIKDSGTLKLTKEVNGRESDSDFETDFYFTVYDGNRYYDRYGSYADLRTVKLHYDSGIADNSLILSLPIGEYVVEEVADADGTPVNSDNFYYHVQINGEDRNEAVIAIEKEQQAECLVKNVYEAEGNLQFTAAKTMEGRPLEEGEFTFRIYEGDTLKAEAQNGAGGVILFPEINYKADDAGRHTYTIMEQKGTLTDVDYDDTVYTVTVEVTDNHDRTVSAEIVNIQRSDGNEAEVVQFNNVYHENQTPTPDPSPNPNPDPDPSPSPGGSTGGGGGTSNTGGGRYQPSDGGPGVTISIAPEEVPMAQIPSQPDTLIKILDDDVPLAPLPKTGDMSVNHYMLTAISMLLTGLYLALTKRKRE</sequence>
<dbReference type="InterPro" id="IPR019931">
    <property type="entry name" value="LPXTG_anchor"/>
</dbReference>
<evidence type="ECO:0000256" key="4">
    <source>
        <dbReference type="ARBA" id="ARBA00023088"/>
    </source>
</evidence>
<feature type="compositionally biased region" description="Acidic residues" evidence="5">
    <location>
        <begin position="228"/>
        <end position="246"/>
    </location>
</feature>
<reference evidence="9" key="1">
    <citation type="submission" date="2019-11" db="EMBL/GenBank/DDBJ databases">
        <authorList>
            <person name="Feng L."/>
        </authorList>
    </citation>
    <scope>NUCLEOTIDE SEQUENCE</scope>
    <source>
        <strain evidence="9">CbolteaeLFYP116</strain>
    </source>
</reference>
<dbReference type="InterPro" id="IPR038174">
    <property type="entry name" value="Strep_pil_link_sf"/>
</dbReference>
<dbReference type="PROSITE" id="PS50847">
    <property type="entry name" value="GRAM_POS_ANCHORING"/>
    <property type="match status" value="1"/>
</dbReference>
<keyword evidence="6" id="KW-0812">Transmembrane</keyword>
<evidence type="ECO:0000313" key="9">
    <source>
        <dbReference type="EMBL" id="VYS94822.1"/>
    </source>
</evidence>
<dbReference type="InterPro" id="IPR022464">
    <property type="entry name" value="Strep_pil_isopept_link"/>
</dbReference>
<feature type="signal peptide" evidence="7">
    <location>
        <begin position="1"/>
        <end position="33"/>
    </location>
</feature>
<gene>
    <name evidence="9" type="ORF">CBLFYP116_01270</name>
</gene>
<evidence type="ECO:0000259" key="8">
    <source>
        <dbReference type="PROSITE" id="PS50847"/>
    </source>
</evidence>
<evidence type="ECO:0000256" key="6">
    <source>
        <dbReference type="SAM" id="Phobius"/>
    </source>
</evidence>
<feature type="compositionally biased region" description="Acidic residues" evidence="5">
    <location>
        <begin position="184"/>
        <end position="194"/>
    </location>
</feature>
<keyword evidence="6" id="KW-0472">Membrane</keyword>
<dbReference type="Pfam" id="PF17802">
    <property type="entry name" value="SpaA"/>
    <property type="match status" value="1"/>
</dbReference>
<organism evidence="9">
    <name type="scientific">Enterocloster bolteae</name>
    <dbReference type="NCBI Taxonomy" id="208479"/>
    <lineage>
        <taxon>Bacteria</taxon>
        <taxon>Bacillati</taxon>
        <taxon>Bacillota</taxon>
        <taxon>Clostridia</taxon>
        <taxon>Lachnospirales</taxon>
        <taxon>Lachnospiraceae</taxon>
        <taxon>Enterocloster</taxon>
    </lineage>
</organism>
<feature type="compositionally biased region" description="Basic and acidic residues" evidence="5">
    <location>
        <begin position="247"/>
        <end position="259"/>
    </location>
</feature>
<accession>A0A6N2SPB0</accession>
<dbReference type="RefSeq" id="WP_002574320.1">
    <property type="nucleotide sequence ID" value="NZ_JAKNEK010000002.1"/>
</dbReference>
<protein>
    <submittedName>
        <fullName evidence="9">T surface-antigen of pili</fullName>
    </submittedName>
</protein>
<keyword evidence="3 7" id="KW-0732">Signal</keyword>
<feature type="region of interest" description="Disordered" evidence="5">
    <location>
        <begin position="2032"/>
        <end position="2085"/>
    </location>
</feature>
<feature type="region of interest" description="Disordered" evidence="5">
    <location>
        <begin position="174"/>
        <end position="436"/>
    </location>
</feature>
<feature type="compositionally biased region" description="Basic and acidic residues" evidence="5">
    <location>
        <begin position="325"/>
        <end position="341"/>
    </location>
</feature>